<gene>
    <name evidence="1" type="ORF">HPB50_004836</name>
</gene>
<reference evidence="1" key="1">
    <citation type="submission" date="2020-05" db="EMBL/GenBank/DDBJ databases">
        <title>Large-scale comparative analyses of tick genomes elucidate their genetic diversity and vector capacities.</title>
        <authorList>
            <person name="Jia N."/>
            <person name="Wang J."/>
            <person name="Shi W."/>
            <person name="Du L."/>
            <person name="Sun Y."/>
            <person name="Zhan W."/>
            <person name="Jiang J."/>
            <person name="Wang Q."/>
            <person name="Zhang B."/>
            <person name="Ji P."/>
            <person name="Sakyi L.B."/>
            <person name="Cui X."/>
            <person name="Yuan T."/>
            <person name="Jiang B."/>
            <person name="Yang W."/>
            <person name="Lam T.T.-Y."/>
            <person name="Chang Q."/>
            <person name="Ding S."/>
            <person name="Wang X."/>
            <person name="Zhu J."/>
            <person name="Ruan X."/>
            <person name="Zhao L."/>
            <person name="Wei J."/>
            <person name="Que T."/>
            <person name="Du C."/>
            <person name="Cheng J."/>
            <person name="Dai P."/>
            <person name="Han X."/>
            <person name="Huang E."/>
            <person name="Gao Y."/>
            <person name="Liu J."/>
            <person name="Shao H."/>
            <person name="Ye R."/>
            <person name="Li L."/>
            <person name="Wei W."/>
            <person name="Wang X."/>
            <person name="Wang C."/>
            <person name="Yang T."/>
            <person name="Huo Q."/>
            <person name="Li W."/>
            <person name="Guo W."/>
            <person name="Chen H."/>
            <person name="Zhou L."/>
            <person name="Ni X."/>
            <person name="Tian J."/>
            <person name="Zhou Y."/>
            <person name="Sheng Y."/>
            <person name="Liu T."/>
            <person name="Pan Y."/>
            <person name="Xia L."/>
            <person name="Li J."/>
            <person name="Zhao F."/>
            <person name="Cao W."/>
        </authorList>
    </citation>
    <scope>NUCLEOTIDE SEQUENCE</scope>
    <source>
        <strain evidence="1">Hyas-2018</strain>
    </source>
</reference>
<accession>A0ACB7SJE0</accession>
<name>A0ACB7SJE0_HYAAI</name>
<comment type="caution">
    <text evidence="1">The sequence shown here is derived from an EMBL/GenBank/DDBJ whole genome shotgun (WGS) entry which is preliminary data.</text>
</comment>
<organism evidence="1 2">
    <name type="scientific">Hyalomma asiaticum</name>
    <name type="common">Tick</name>
    <dbReference type="NCBI Taxonomy" id="266040"/>
    <lineage>
        <taxon>Eukaryota</taxon>
        <taxon>Metazoa</taxon>
        <taxon>Ecdysozoa</taxon>
        <taxon>Arthropoda</taxon>
        <taxon>Chelicerata</taxon>
        <taxon>Arachnida</taxon>
        <taxon>Acari</taxon>
        <taxon>Parasitiformes</taxon>
        <taxon>Ixodida</taxon>
        <taxon>Ixodoidea</taxon>
        <taxon>Ixodidae</taxon>
        <taxon>Hyalomminae</taxon>
        <taxon>Hyalomma</taxon>
    </lineage>
</organism>
<sequence>MRALLMSLVLASYYQIAATYAEAGAWPLAMILFKQGPDHIGRLYHSTDGRPLLDHLQTIPSSHIEKLCILFEQTIGKPSSSSSQALTHPPSPASSKLMPMSRPQSPRGVPDHIIIFTSLCSPLSTTYLALRFPVMLSRAPSYSLQKIASFSKLISSLRWCDTRLPFNRAAVGLMCLMEFQQQVALRRVRRVVRGDHGIPKRQQRQPLPLQGGFVGEYRDDNYRDVARVHDQRSFAQRRRGPRPFRTINFTRSASFAARHREKRRPVPQLFSIRDQPLDGGGDDCERHDSCQAMDLSEVFRRPHSPELIWAYDEQ</sequence>
<evidence type="ECO:0000313" key="2">
    <source>
        <dbReference type="Proteomes" id="UP000821845"/>
    </source>
</evidence>
<dbReference type="Proteomes" id="UP000821845">
    <property type="component" value="Chromosome 3"/>
</dbReference>
<dbReference type="EMBL" id="CM023483">
    <property type="protein sequence ID" value="KAH6935267.1"/>
    <property type="molecule type" value="Genomic_DNA"/>
</dbReference>
<proteinExistence type="predicted"/>
<evidence type="ECO:0000313" key="1">
    <source>
        <dbReference type="EMBL" id="KAH6935267.1"/>
    </source>
</evidence>
<keyword evidence="2" id="KW-1185">Reference proteome</keyword>
<protein>
    <submittedName>
        <fullName evidence="1">Uncharacterized protein</fullName>
    </submittedName>
</protein>